<dbReference type="InterPro" id="IPR012340">
    <property type="entry name" value="NA-bd_OB-fold"/>
</dbReference>
<dbReference type="GO" id="GO:0044423">
    <property type="term" value="C:virion component"/>
    <property type="evidence" value="ECO:0007669"/>
    <property type="project" value="UniProtKB-KW"/>
</dbReference>
<evidence type="ECO:0000256" key="9">
    <source>
        <dbReference type="ARBA" id="ARBA00032896"/>
    </source>
</evidence>
<evidence type="ECO:0000256" key="10">
    <source>
        <dbReference type="ARBA" id="ARBA00046002"/>
    </source>
</evidence>
<gene>
    <name evidence="12" type="ORF">vB_PsyM_KIL1_0021</name>
</gene>
<keyword evidence="5" id="KW-0235">DNA replication</keyword>
<evidence type="ECO:0000256" key="7">
    <source>
        <dbReference type="ARBA" id="ARBA00022844"/>
    </source>
</evidence>
<comment type="similarity">
    <text evidence="2">Belongs to the ATP-dependent DNA ligase family.</text>
</comment>
<dbReference type="PANTHER" id="PTHR47810">
    <property type="entry name" value="DNA LIGASE"/>
    <property type="match status" value="1"/>
</dbReference>
<keyword evidence="13" id="KW-1185">Reference proteome</keyword>
<comment type="function">
    <text evidence="10">Very low-fidelity DNA ligase that seals nicks in double-stranded DNA during DNA repair. Together with the viral repair DNA polymerase X, fills the single nucleotide gaps generated by the AP endonuclease. It is not essential for viral replication and recombination. Displays a very low adenylation activity towards DNA with 3'-dideoxy- or 3'-amino-terminated nicks compared to regular nick DNA.</text>
</comment>
<dbReference type="Gene3D" id="3.30.470.30">
    <property type="entry name" value="DNA ligase/mRNA capping enzyme"/>
    <property type="match status" value="1"/>
</dbReference>
<dbReference type="GO" id="GO:0006260">
    <property type="term" value="P:DNA replication"/>
    <property type="evidence" value="ECO:0007669"/>
    <property type="project" value="UniProtKB-KW"/>
</dbReference>
<evidence type="ECO:0000256" key="8">
    <source>
        <dbReference type="ARBA" id="ARBA00023204"/>
    </source>
</evidence>
<feature type="domain" description="ATP-dependent DNA ligase family profile" evidence="11">
    <location>
        <begin position="238"/>
        <end position="375"/>
    </location>
</feature>
<evidence type="ECO:0000256" key="6">
    <source>
        <dbReference type="ARBA" id="ARBA00022763"/>
    </source>
</evidence>
<accession>A0A142IDG8</accession>
<evidence type="ECO:0000256" key="3">
    <source>
        <dbReference type="ARBA" id="ARBA00013308"/>
    </source>
</evidence>
<comment type="subcellular location">
    <subcellularLocation>
        <location evidence="1">Virion</location>
    </subcellularLocation>
</comment>
<dbReference type="EMBL" id="KU130126">
    <property type="protein sequence ID" value="AMR57273.1"/>
    <property type="molecule type" value="Genomic_DNA"/>
</dbReference>
<dbReference type="GO" id="GO:0005524">
    <property type="term" value="F:ATP binding"/>
    <property type="evidence" value="ECO:0007669"/>
    <property type="project" value="InterPro"/>
</dbReference>
<evidence type="ECO:0000256" key="2">
    <source>
        <dbReference type="ARBA" id="ARBA00007572"/>
    </source>
</evidence>
<sequence>MIKTLGGLNKNGGFKVWTIKVKDGLNGDAYLVINHGKEGGKQTEKTDYFGAGKQGRNAFEQAVFEAKARIKKQEDKNYRESKDDLQEIDILAMLAADYRKQGHRIEYPCYGSIKYDGVRALAKKRNGVVTIESRTSQAYDLPNLQAILTIHMQDGDIWDGEIYKHGYELQDIVSAVKRTDTQKEIDKALRKLEKYVSGLTDLSDAPEYAKLNAELEEAVRIHELRPQLEFHIFDVVSDKTFEERVKDLDELCAITIVSPLIQITEYGYLADEEAMKTFHKFAVAQGFEGAMLRNFKGLYESGKRSADLQKFKEMVDSEFEILDVVADKQGNGVYVCKNDLNDLTFQVVMGSLTDRLKALNEKGSRIGKYLTVDYQTRYKGTLLPQFPCGKLIRDGEVVDGKFLPSI</sequence>
<evidence type="ECO:0000256" key="5">
    <source>
        <dbReference type="ARBA" id="ARBA00022705"/>
    </source>
</evidence>
<evidence type="ECO:0000259" key="11">
    <source>
        <dbReference type="PROSITE" id="PS50160"/>
    </source>
</evidence>
<dbReference type="SUPFAM" id="SSF50249">
    <property type="entry name" value="Nucleic acid-binding proteins"/>
    <property type="match status" value="1"/>
</dbReference>
<dbReference type="InterPro" id="IPR050326">
    <property type="entry name" value="NAD_dep_DNA_ligaseB"/>
</dbReference>
<proteinExistence type="inferred from homology"/>
<dbReference type="GO" id="GO:0006281">
    <property type="term" value="P:DNA repair"/>
    <property type="evidence" value="ECO:0007669"/>
    <property type="project" value="UniProtKB-KW"/>
</dbReference>
<keyword evidence="6" id="KW-0227">DNA damage</keyword>
<dbReference type="Proteomes" id="UP000203989">
    <property type="component" value="Segment"/>
</dbReference>
<dbReference type="InterPro" id="IPR012310">
    <property type="entry name" value="DNA_ligase_ATP-dep_cent"/>
</dbReference>
<evidence type="ECO:0000313" key="12">
    <source>
        <dbReference type="EMBL" id="AMR57273.1"/>
    </source>
</evidence>
<keyword evidence="4 12" id="KW-0436">Ligase</keyword>
<dbReference type="RefSeq" id="YP_009275955.1">
    <property type="nucleotide sequence ID" value="NC_030934.1"/>
</dbReference>
<dbReference type="InterPro" id="IPR016059">
    <property type="entry name" value="DNA_ligase_ATP-dep_CS"/>
</dbReference>
<keyword evidence="8" id="KW-0234">DNA repair</keyword>
<keyword evidence="7" id="KW-0946">Virion</keyword>
<dbReference type="GO" id="GO:0003910">
    <property type="term" value="F:DNA ligase (ATP) activity"/>
    <property type="evidence" value="ECO:0007669"/>
    <property type="project" value="InterPro"/>
</dbReference>
<dbReference type="PROSITE" id="PS50160">
    <property type="entry name" value="DNA_LIGASE_A3"/>
    <property type="match status" value="1"/>
</dbReference>
<dbReference type="SUPFAM" id="SSF56091">
    <property type="entry name" value="DNA ligase/mRNA capping enzyme, catalytic domain"/>
    <property type="match status" value="1"/>
</dbReference>
<name>A0A142IDG8_9CAUD</name>
<dbReference type="Pfam" id="PF01068">
    <property type="entry name" value="DNA_ligase_A_M"/>
    <property type="match status" value="1"/>
</dbReference>
<dbReference type="OrthoDB" id="7380at10239"/>
<evidence type="ECO:0000256" key="1">
    <source>
        <dbReference type="ARBA" id="ARBA00004328"/>
    </source>
</evidence>
<organism evidence="12 13">
    <name type="scientific">Pseudomonas phage vB_PsyM_KIL1</name>
    <dbReference type="NCBI Taxonomy" id="1777065"/>
    <lineage>
        <taxon>Viruses</taxon>
        <taxon>Duplodnaviria</taxon>
        <taxon>Heunggongvirae</taxon>
        <taxon>Uroviricota</taxon>
        <taxon>Caudoviricetes</taxon>
        <taxon>Vandenendeviridae</taxon>
        <taxon>Gorskivirinae</taxon>
        <taxon>Flaumdravirus</taxon>
        <taxon>Flaumdravirus KIL4</taxon>
    </lineage>
</organism>
<dbReference type="GeneID" id="28802414"/>
<dbReference type="GO" id="GO:0006310">
    <property type="term" value="P:DNA recombination"/>
    <property type="evidence" value="ECO:0007669"/>
    <property type="project" value="InterPro"/>
</dbReference>
<protein>
    <recommendedName>
        <fullName evidence="3">DNA ligase</fullName>
    </recommendedName>
    <alternativeName>
        <fullName evidence="9">Polydeoxyribonucleotide synthase [ATP]</fullName>
    </alternativeName>
</protein>
<dbReference type="PROSITE" id="PS00333">
    <property type="entry name" value="DNA_LIGASE_A2"/>
    <property type="match status" value="1"/>
</dbReference>
<evidence type="ECO:0000313" key="13">
    <source>
        <dbReference type="Proteomes" id="UP000203989"/>
    </source>
</evidence>
<evidence type="ECO:0000256" key="4">
    <source>
        <dbReference type="ARBA" id="ARBA00022598"/>
    </source>
</evidence>
<dbReference type="PANTHER" id="PTHR47810:SF5">
    <property type="entry name" value="LIGASE, PUTATIVE-RELATED"/>
    <property type="match status" value="1"/>
</dbReference>
<dbReference type="KEGG" id="vg:28802414"/>
<dbReference type="Gene3D" id="3.30.1490.70">
    <property type="match status" value="1"/>
</dbReference>
<reference evidence="12 13" key="1">
    <citation type="journal article" date="2016" name="Front. Microbiol.">
        <title>Characterization of Novel Bacteriophages for Biocontrol of Bacterial Blight in Leek Caused by Pseudomonas syringae pv. porri.</title>
        <authorList>
            <person name="Rombouts S."/>
            <person name="Lavigne R."/>
        </authorList>
    </citation>
    <scope>NUCLEOTIDE SEQUENCE [LARGE SCALE GENOMIC DNA]</scope>
</reference>